<dbReference type="EMBL" id="LSBH01000003">
    <property type="protein sequence ID" value="OAQ81603.1"/>
    <property type="molecule type" value="Genomic_DNA"/>
</dbReference>
<name>A0A179GWC6_PURLI</name>
<evidence type="ECO:0000313" key="5">
    <source>
        <dbReference type="EMBL" id="OAQ91656.1"/>
    </source>
</evidence>
<dbReference type="AlphaFoldDB" id="A0A179GWC6"/>
<feature type="compositionally biased region" description="Basic and acidic residues" evidence="1">
    <location>
        <begin position="598"/>
        <end position="610"/>
    </location>
</feature>
<sequence length="651" mass="66193">MKSGFVALLVTCLAGSGLSAPTHKPASQLNQRDVEALQDWAKQNNDSPLTARAARDGIDILTNMLTNIFHGHPENSRSKRQADDLDDPAEALDEEDEEGDGRVAGGLTDTVDNLTGGSGEGPAHHLTDTVDGLIGDQPDEALEGLTGPVGGLTGAIPGGPIRKTLDNALSQMSKRNMDTDASTTDEMLQRRVVGLALGIVQNIAKGAGILGGLGGSKRDVADMTMPVDKRQLSGITDQLGLSGNEASGNDAQGVPIVPLSGPPSNGINEMPSGASAAGSRPKDVAFPGGWPDDLNSIANDPTNTANGFPTKNPKPKKQDSPLGAGLLHGSVLPGVLAKRDANEPEVNEKLGLDTLLTLINKRGKPPGGLDGIKGGAPDLGLSDDLTGAISGGKGKDAGNFPGAIRPIADLLGLGKKVPTANFNDLGGMSGLNDAEEANELDSNPSHVMARRGAAGIPGDVAGMDAATSDLNDLPGIPAGLFGPSTHSNSAHKGNGFTTATGKPSDVMARRVTSGTPGGVSGLDATATDLNKLPGIPEGLFGPSTHSSKDDDLNLSGGPRSGFMTRRRVSGIPGNVDGMDAATGDLRDLPGVPAGLFGPEKDSESAAKNDDSETPATTRGSNLDASRKAGGSGIDNINANMATPWRAMKKPS</sequence>
<dbReference type="EMBL" id="JAWRVI010000039">
    <property type="protein sequence ID" value="KAK4086645.1"/>
    <property type="molecule type" value="Genomic_DNA"/>
</dbReference>
<evidence type="ECO:0000256" key="1">
    <source>
        <dbReference type="SAM" id="MobiDB-lite"/>
    </source>
</evidence>
<protein>
    <submittedName>
        <fullName evidence="4">Uncharacterized protein</fullName>
    </submittedName>
</protein>
<comment type="caution">
    <text evidence="4">The sequence shown here is derived from an EMBL/GenBank/DDBJ whole genome shotgun (WGS) entry which is preliminary data.</text>
</comment>
<reference evidence="3 7" key="3">
    <citation type="journal article" date="2024" name="Microbiol. Resour. Announc.">
        <title>Genome annotations for the ascomycete fungi Trichoderma harzianum, Trichoderma aggressivum, and Purpureocillium lilacinum.</title>
        <authorList>
            <person name="Beijen E.P.W."/>
            <person name="Ohm R.A."/>
        </authorList>
    </citation>
    <scope>NUCLEOTIDE SEQUENCE [LARGE SCALE GENOMIC DNA]</scope>
    <source>
        <strain evidence="3 7">CBS 150709</strain>
    </source>
</reference>
<dbReference type="Proteomes" id="UP000078340">
    <property type="component" value="Unassembled WGS sequence"/>
</dbReference>
<evidence type="ECO:0000256" key="2">
    <source>
        <dbReference type="SAM" id="SignalP"/>
    </source>
</evidence>
<reference evidence="4 6" key="1">
    <citation type="submission" date="2016-01" db="EMBL/GenBank/DDBJ databases">
        <title>Biosynthesis of antibiotic leucinostatins and their inhibition on Phytophthora in bio-control Purpureocillium lilacinum.</title>
        <authorList>
            <person name="Wang G."/>
            <person name="Liu Z."/>
            <person name="Lin R."/>
            <person name="Li E."/>
            <person name="Mao Z."/>
            <person name="Ling J."/>
            <person name="Yin W."/>
            <person name="Xie B."/>
        </authorList>
    </citation>
    <scope>NUCLEOTIDE SEQUENCE [LARGE SCALE GENOMIC DNA]</scope>
    <source>
        <strain evidence="4">PLBJ-1</strain>
        <strain evidence="5">PLFJ-1</strain>
    </source>
</reference>
<feature type="compositionally biased region" description="Polar residues" evidence="1">
    <location>
        <begin position="296"/>
        <end position="309"/>
    </location>
</feature>
<evidence type="ECO:0000313" key="7">
    <source>
        <dbReference type="Proteomes" id="UP001287286"/>
    </source>
</evidence>
<evidence type="ECO:0000313" key="6">
    <source>
        <dbReference type="Proteomes" id="UP000078240"/>
    </source>
</evidence>
<gene>
    <name evidence="3" type="ORF">Purlil1_9035</name>
    <name evidence="4" type="ORF">VFPBJ_04187</name>
    <name evidence="5" type="ORF">VFPFJ_03396</name>
</gene>
<feature type="signal peptide" evidence="2">
    <location>
        <begin position="1"/>
        <end position="19"/>
    </location>
</feature>
<dbReference type="Proteomes" id="UP000078240">
    <property type="component" value="Unassembled WGS sequence"/>
</dbReference>
<reference evidence="3" key="2">
    <citation type="submission" date="2023-11" db="EMBL/GenBank/DDBJ databases">
        <authorList>
            <person name="Beijen E."/>
            <person name="Ohm R.A."/>
        </authorList>
    </citation>
    <scope>NUCLEOTIDE SEQUENCE</scope>
    <source>
        <strain evidence="3">CBS 150709</strain>
    </source>
</reference>
<keyword evidence="2" id="KW-0732">Signal</keyword>
<dbReference type="Proteomes" id="UP001287286">
    <property type="component" value="Unassembled WGS sequence"/>
</dbReference>
<accession>A0A179GWC6</accession>
<feature type="region of interest" description="Disordered" evidence="1">
    <location>
        <begin position="535"/>
        <end position="651"/>
    </location>
</feature>
<keyword evidence="7" id="KW-1185">Reference proteome</keyword>
<evidence type="ECO:0000313" key="3">
    <source>
        <dbReference type="EMBL" id="KAK4086645.1"/>
    </source>
</evidence>
<feature type="chain" id="PRO_5008872793" evidence="2">
    <location>
        <begin position="20"/>
        <end position="651"/>
    </location>
</feature>
<feature type="compositionally biased region" description="Basic and acidic residues" evidence="1">
    <location>
        <begin position="72"/>
        <end position="83"/>
    </location>
</feature>
<evidence type="ECO:0000313" key="4">
    <source>
        <dbReference type="EMBL" id="OAQ81603.1"/>
    </source>
</evidence>
<dbReference type="EMBL" id="LSBI01000003">
    <property type="protein sequence ID" value="OAQ91656.1"/>
    <property type="molecule type" value="Genomic_DNA"/>
</dbReference>
<proteinExistence type="predicted"/>
<dbReference type="GeneID" id="28885527"/>
<feature type="region of interest" description="Disordered" evidence="1">
    <location>
        <begin position="286"/>
        <end position="326"/>
    </location>
</feature>
<organism evidence="4 6">
    <name type="scientific">Purpureocillium lilacinum</name>
    <name type="common">Paecilomyces lilacinus</name>
    <dbReference type="NCBI Taxonomy" id="33203"/>
    <lineage>
        <taxon>Eukaryota</taxon>
        <taxon>Fungi</taxon>
        <taxon>Dikarya</taxon>
        <taxon>Ascomycota</taxon>
        <taxon>Pezizomycotina</taxon>
        <taxon>Sordariomycetes</taxon>
        <taxon>Hypocreomycetidae</taxon>
        <taxon>Hypocreales</taxon>
        <taxon>Ophiocordycipitaceae</taxon>
        <taxon>Purpureocillium</taxon>
    </lineage>
</organism>
<feature type="region of interest" description="Disordered" evidence="1">
    <location>
        <begin position="72"/>
        <end position="126"/>
    </location>
</feature>
<feature type="compositionally biased region" description="Acidic residues" evidence="1">
    <location>
        <begin position="84"/>
        <end position="99"/>
    </location>
</feature>
<feature type="compositionally biased region" description="Polar residues" evidence="1">
    <location>
        <begin position="613"/>
        <end position="623"/>
    </location>
</feature>
<dbReference type="KEGG" id="plj:28885527"/>